<reference evidence="2 3" key="1">
    <citation type="journal article" date="1999" name="Nature">
        <title>Evidence for lateral gene transfer between Archaea and Bacteria from genome sequence of Thermotoga maritima.</title>
        <authorList>
            <person name="Nelson K.E."/>
            <person name="Clayton R.A."/>
            <person name="Gill S.R."/>
            <person name="Gwinn M.L."/>
            <person name="Dodson R.J."/>
            <person name="Haft D.H."/>
            <person name="Hickey E.K."/>
            <person name="Peterson J.D."/>
            <person name="Nelson W.C."/>
            <person name="Ketchum K.A."/>
            <person name="McDonald L."/>
            <person name="Utterback T.R."/>
            <person name="Malek J.A."/>
            <person name="Linher K.D."/>
            <person name="Garrett M.M."/>
            <person name="Stewart A.M."/>
            <person name="Cotton M.D."/>
            <person name="Pratt M.S."/>
            <person name="Phillips C.A."/>
            <person name="Richardson D."/>
            <person name="Heidelberg J."/>
            <person name="Sutton G.G."/>
            <person name="Fleischmann R.D."/>
            <person name="White O."/>
            <person name="Salzberg S.L."/>
            <person name="Smith H.O."/>
            <person name="Venter J.C."/>
            <person name="Fraser C.M."/>
        </authorList>
    </citation>
    <scope>NUCLEOTIDE SEQUENCE [LARGE SCALE GENOMIC DNA]</scope>
    <source>
        <strain evidence="3">ATCC 43589 / DSM 3109 / JCM 10099 / NBRC 100826 / MSB8</strain>
    </source>
</reference>
<evidence type="ECO:0000313" key="3">
    <source>
        <dbReference type="Proteomes" id="UP000008183"/>
    </source>
</evidence>
<dbReference type="RefSeq" id="WP_004080287.1">
    <property type="nucleotide sequence ID" value="NC_000853.1"/>
</dbReference>
<dbReference type="Proteomes" id="UP000008183">
    <property type="component" value="Chromosome"/>
</dbReference>
<evidence type="ECO:0000313" key="2">
    <source>
        <dbReference type="EMBL" id="AAD36202.1"/>
    </source>
</evidence>
<sequence length="612" mass="70814">MRNGSILVTTVIILVIVSVLGISVFFAFNQYRENVELTAQRLEATYRASNILNLGVACLKKHFGFLGMEINWSTGSVTWFDDFRKRVLLQSDGDAWENVFSLLDTEKYYNLSSDIDFSTEASKLGFSNFEAVAIPFKNNPFFALLVVRAQVGKAVVYKYAVLSSDFLNKYAYFTEKETRPDGDKIYFITQDIIDGPFRSNDVIHVKGEPLFKGSVEFKDIDLEAGEGPRYENPPPKYLTEEDIKKYNIEKIKDYYSQQIERIVKPASEVVLSSEPVGIELPSINEFVESWEEKENDKTIYYKKQREIVYTLEFNTPKGSSGNDYLIKVSYKEVYRIYKSEDQEKWNFVREEVLGEGELFHIKSKPNSDQYHLVLQGNEAREFLGLDRNEYDIYFNGVIKTDNDVYLKNMSEGNIKPMFVDGRYTIVANNIYIEDHIIYNDYREVLEEIADKEKISGNSDQKIAQAVIRKLGVDGNIEEDYSELLKNHESDDFLNLVAYKNVVITDKKPNMKIFASIYAFTGSFYVKGYNEKDFLKNNERELTERELTIFGSLAQYVRGAVGTFYWSRDGKPTIKTGYRKNYIYDWRILKGFSVFGTPTVPKESNILNVREVY</sequence>
<dbReference type="KEGG" id="tmw:THMA_1149"/>
<accession>G4FEM2</accession>
<keyword evidence="3" id="KW-1185">Reference proteome</keyword>
<dbReference type="PaxDb" id="243274-THEMA_08715"/>
<proteinExistence type="predicted"/>
<keyword evidence="1" id="KW-0812">Transmembrane</keyword>
<dbReference type="EMBL" id="AE000512">
    <property type="protein sequence ID" value="AAD36202.1"/>
    <property type="molecule type" value="Genomic_DNA"/>
</dbReference>
<keyword evidence="1" id="KW-1133">Transmembrane helix</keyword>
<dbReference type="OrthoDB" id="36432at2"/>
<dbReference type="PIR" id="C72293">
    <property type="entry name" value="C72293"/>
</dbReference>
<gene>
    <name evidence="2" type="ordered locus">TM_1126</name>
</gene>
<name>Q9X0L0_THEMA</name>
<protein>
    <submittedName>
        <fullName evidence="2">Uncharacterized protein</fullName>
    </submittedName>
</protein>
<evidence type="ECO:0000256" key="1">
    <source>
        <dbReference type="SAM" id="Phobius"/>
    </source>
</evidence>
<dbReference type="KEGG" id="tma:TM1126"/>
<dbReference type="KEGG" id="tmi:THEMA_08715"/>
<dbReference type="AlphaFoldDB" id="Q9X0L0"/>
<dbReference type="PATRIC" id="fig|243274.17.peg.1130"/>
<feature type="transmembrane region" description="Helical" evidence="1">
    <location>
        <begin position="7"/>
        <end position="28"/>
    </location>
</feature>
<keyword evidence="1" id="KW-0472">Membrane</keyword>
<accession>Q9X0L0</accession>
<dbReference type="EnsemblBacteria" id="AAD36202">
    <property type="protein sequence ID" value="AAD36202"/>
    <property type="gene ID" value="TM_1126"/>
</dbReference>
<dbReference type="InParanoid" id="Q9X0L0"/>
<organism evidence="2 3">
    <name type="scientific">Thermotoga maritima (strain ATCC 43589 / DSM 3109 / JCM 10099 / NBRC 100826 / MSB8)</name>
    <dbReference type="NCBI Taxonomy" id="243274"/>
    <lineage>
        <taxon>Bacteria</taxon>
        <taxon>Thermotogati</taxon>
        <taxon>Thermotogota</taxon>
        <taxon>Thermotogae</taxon>
        <taxon>Thermotogales</taxon>
        <taxon>Thermotogaceae</taxon>
        <taxon>Thermotoga</taxon>
    </lineage>
</organism>
<dbReference type="KEGG" id="tmm:Tmari_1132"/>